<comment type="similarity">
    <text evidence="8">Belongs to the MTC6 family.</text>
</comment>
<comment type="function">
    <text evidence="7">May be involved in telomere capping.</text>
</comment>
<proteinExistence type="inferred from homology"/>
<dbReference type="InterPro" id="IPR051008">
    <property type="entry name" value="Telomere_Capping_Maintenance"/>
</dbReference>
<evidence type="ECO:0000256" key="9">
    <source>
        <dbReference type="ARBA" id="ARBA00039865"/>
    </source>
</evidence>
<feature type="transmembrane region" description="Helical" evidence="10">
    <location>
        <begin position="483"/>
        <end position="508"/>
    </location>
</feature>
<dbReference type="Pfam" id="PF25506">
    <property type="entry name" value="TIM-barrel_MTC6"/>
    <property type="match status" value="1"/>
</dbReference>
<evidence type="ECO:0000256" key="2">
    <source>
        <dbReference type="ARBA" id="ARBA00022692"/>
    </source>
</evidence>
<comment type="subcellular location">
    <subcellularLocation>
        <location evidence="1">Membrane</location>
        <topology evidence="1">Single-pass type I membrane protein</topology>
    </subcellularLocation>
</comment>
<evidence type="ECO:0000256" key="7">
    <source>
        <dbReference type="ARBA" id="ARBA00037703"/>
    </source>
</evidence>
<dbReference type="OrthoDB" id="2153087at2759"/>
<evidence type="ECO:0000313" key="12">
    <source>
        <dbReference type="EMBL" id="OAJ41158.1"/>
    </source>
</evidence>
<dbReference type="VEuPathDB" id="FungiDB:BDEG_24799"/>
<reference evidence="12 13" key="1">
    <citation type="submission" date="2006-10" db="EMBL/GenBank/DDBJ databases">
        <title>The Genome Sequence of Batrachochytrium dendrobatidis JEL423.</title>
        <authorList>
            <consortium name="The Broad Institute Genome Sequencing Platform"/>
            <person name="Birren B."/>
            <person name="Lander E."/>
            <person name="Galagan J."/>
            <person name="Cuomo C."/>
            <person name="Devon K."/>
            <person name="Jaffe D."/>
            <person name="Butler J."/>
            <person name="Alvarez P."/>
            <person name="Gnerre S."/>
            <person name="Grabherr M."/>
            <person name="Kleber M."/>
            <person name="Mauceli E."/>
            <person name="Brockman W."/>
            <person name="Young S."/>
            <person name="LaButti K."/>
            <person name="Sykes S."/>
            <person name="DeCaprio D."/>
            <person name="Crawford M."/>
            <person name="Koehrsen M."/>
            <person name="Engels R."/>
            <person name="Montgomery P."/>
            <person name="Pearson M."/>
            <person name="Howarth C."/>
            <person name="Larson L."/>
            <person name="White J."/>
            <person name="O'Leary S."/>
            <person name="Kodira C."/>
            <person name="Zeng Q."/>
            <person name="Yandava C."/>
            <person name="Alvarado L."/>
            <person name="Longcore J."/>
            <person name="James T."/>
        </authorList>
    </citation>
    <scope>NUCLEOTIDE SEQUENCE [LARGE SCALE GENOMIC DNA]</scope>
    <source>
        <strain evidence="12 13">JEL423</strain>
    </source>
</reference>
<accession>A0A177WM11</accession>
<keyword evidence="3" id="KW-0732">Signal</keyword>
<dbReference type="Proteomes" id="UP000077115">
    <property type="component" value="Unassembled WGS sequence"/>
</dbReference>
<gene>
    <name evidence="12" type="ORF">BDEG_24799</name>
</gene>
<evidence type="ECO:0000256" key="1">
    <source>
        <dbReference type="ARBA" id="ARBA00004479"/>
    </source>
</evidence>
<organism evidence="12 13">
    <name type="scientific">Batrachochytrium dendrobatidis (strain JEL423)</name>
    <dbReference type="NCBI Taxonomy" id="403673"/>
    <lineage>
        <taxon>Eukaryota</taxon>
        <taxon>Fungi</taxon>
        <taxon>Fungi incertae sedis</taxon>
        <taxon>Chytridiomycota</taxon>
        <taxon>Chytridiomycota incertae sedis</taxon>
        <taxon>Chytridiomycetes</taxon>
        <taxon>Rhizophydiales</taxon>
        <taxon>Rhizophydiales incertae sedis</taxon>
        <taxon>Batrachochytrium</taxon>
    </lineage>
</organism>
<feature type="domain" description="MTC6 partial TIM-barrel" evidence="11">
    <location>
        <begin position="12"/>
        <end position="353"/>
    </location>
</feature>
<dbReference type="PANTHER" id="PTHR35518">
    <property type="entry name" value="MAINTENANCE OF TELOMOERE CAPPING"/>
    <property type="match status" value="1"/>
</dbReference>
<evidence type="ECO:0000259" key="11">
    <source>
        <dbReference type="Pfam" id="PF25506"/>
    </source>
</evidence>
<reference evidence="12 13" key="2">
    <citation type="submission" date="2016-05" db="EMBL/GenBank/DDBJ databases">
        <title>Lineage-specific infection strategies underlie the spectrum of fungal disease in amphibians.</title>
        <authorList>
            <person name="Cuomo C.A."/>
            <person name="Farrer R.A."/>
            <person name="James T."/>
            <person name="Longcore J."/>
            <person name="Birren B."/>
        </authorList>
    </citation>
    <scope>NUCLEOTIDE SEQUENCE [LARGE SCALE GENOMIC DNA]</scope>
    <source>
        <strain evidence="12 13">JEL423</strain>
    </source>
</reference>
<evidence type="ECO:0000256" key="6">
    <source>
        <dbReference type="ARBA" id="ARBA00023180"/>
    </source>
</evidence>
<evidence type="ECO:0000256" key="5">
    <source>
        <dbReference type="ARBA" id="ARBA00023136"/>
    </source>
</evidence>
<dbReference type="EMBL" id="DS022305">
    <property type="protein sequence ID" value="OAJ41158.1"/>
    <property type="molecule type" value="Genomic_DNA"/>
</dbReference>
<protein>
    <recommendedName>
        <fullName evidence="9">Maintenance of telomere capping protein 6</fullName>
    </recommendedName>
</protein>
<dbReference type="InterPro" id="IPR057530">
    <property type="entry name" value="TIM-barrel_MTC6"/>
</dbReference>
<evidence type="ECO:0000256" key="4">
    <source>
        <dbReference type="ARBA" id="ARBA00022989"/>
    </source>
</evidence>
<dbReference type="eggNOG" id="ENOG502S5TR">
    <property type="taxonomic scope" value="Eukaryota"/>
</dbReference>
<keyword evidence="5 10" id="KW-0472">Membrane</keyword>
<keyword evidence="6" id="KW-0325">Glycoprotein</keyword>
<evidence type="ECO:0000256" key="10">
    <source>
        <dbReference type="SAM" id="Phobius"/>
    </source>
</evidence>
<dbReference type="PANTHER" id="PTHR35518:SF2">
    <property type="entry name" value="MAINTENANCE OF TELOMERE CAPPING PROTEIN 6"/>
    <property type="match status" value="1"/>
</dbReference>
<keyword evidence="4 10" id="KW-1133">Transmembrane helix</keyword>
<keyword evidence="2 10" id="KW-0812">Transmembrane</keyword>
<sequence length="542" mass="59686">MQGSQDLSILYTALRTQRDLSSLVPISRQPGIGVHLSPILFRNHNFTSTRLHANLSVLLLNFANRIVVDLYWDSLSFIWQLCPLPLPAPSPTLPSSTSDSVSNTPSPEPSIVDVGGGIVCSSDRFGLDSVLKTVDGFLKNQTGTESDNIVTVVLNLKTLNLTAATSPPSFRTLGDQVALFDSVYTPTKLLSDRTAVNNSLASPYFFRSNTSTYSREISFPRQTIMSSRILVAIGSSALNSSSSYKSTNDNAYIFSAAELAGVPLISTTALSQSGVATCARPGANFSMQGTGFDLDYAMYSVPPTSVLPTDTVVSWNFPYIQDSNQTSFTAEMVSEIIQCGFAPIFTQSYTIGMLNATLWSWDVRQPSDDFRFNCALALISRGRWVVESCDIKYHVACVDLNTAPYSWSISPNVTSTFQNAEAVCKPPLTFAVPRTGPEQMAMMNAMRAANVSAAWVNFMRVSTLCWVQGWNTECPYIFTTEVLLARLLGANLKQGILILFIFALFLAYQARNQLRLSRESKRKVEVRKKIKQMEYKSIAKME</sequence>
<dbReference type="STRING" id="403673.A0A177WM11"/>
<name>A0A177WM11_BATDL</name>
<evidence type="ECO:0000313" key="13">
    <source>
        <dbReference type="Proteomes" id="UP000077115"/>
    </source>
</evidence>
<evidence type="ECO:0000256" key="3">
    <source>
        <dbReference type="ARBA" id="ARBA00022729"/>
    </source>
</evidence>
<dbReference type="AlphaFoldDB" id="A0A177WM11"/>
<evidence type="ECO:0000256" key="8">
    <source>
        <dbReference type="ARBA" id="ARBA00038159"/>
    </source>
</evidence>
<dbReference type="GO" id="GO:0016020">
    <property type="term" value="C:membrane"/>
    <property type="evidence" value="ECO:0007669"/>
    <property type="project" value="UniProtKB-SubCell"/>
</dbReference>